<dbReference type="EMBL" id="BSFP01000056">
    <property type="protein sequence ID" value="GLL05366.1"/>
    <property type="molecule type" value="Genomic_DNA"/>
</dbReference>
<name>A0A9W6NQL5_9ACTN</name>
<gene>
    <name evidence="1" type="ORF">GCM10017581_071130</name>
</gene>
<dbReference type="RefSeq" id="WP_261961787.1">
    <property type="nucleotide sequence ID" value="NZ_BAAAXA010000001.1"/>
</dbReference>
<dbReference type="PANTHER" id="PTHR39550:SF1">
    <property type="entry name" value="SLL0658 PROTEIN"/>
    <property type="match status" value="1"/>
</dbReference>
<proteinExistence type="predicted"/>
<dbReference type="SUPFAM" id="SSF88723">
    <property type="entry name" value="PIN domain-like"/>
    <property type="match status" value="1"/>
</dbReference>
<protein>
    <recommendedName>
        <fullName evidence="3">Nucleic acid-binding protein</fullName>
    </recommendedName>
</protein>
<dbReference type="Proteomes" id="UP001143480">
    <property type="component" value="Unassembled WGS sequence"/>
</dbReference>
<evidence type="ECO:0008006" key="3">
    <source>
        <dbReference type="Google" id="ProtNLM"/>
    </source>
</evidence>
<comment type="caution">
    <text evidence="1">The sequence shown here is derived from an EMBL/GenBank/DDBJ whole genome shotgun (WGS) entry which is preliminary data.</text>
</comment>
<reference evidence="1" key="1">
    <citation type="journal article" date="2014" name="Int. J. Syst. Evol. Microbiol.">
        <title>Complete genome sequence of Corynebacterium casei LMG S-19264T (=DSM 44701T), isolated from a smear-ripened cheese.</title>
        <authorList>
            <consortium name="US DOE Joint Genome Institute (JGI-PGF)"/>
            <person name="Walter F."/>
            <person name="Albersmeier A."/>
            <person name="Kalinowski J."/>
            <person name="Ruckert C."/>
        </authorList>
    </citation>
    <scope>NUCLEOTIDE SEQUENCE</scope>
    <source>
        <strain evidence="1">VKM Ac-1321</strain>
    </source>
</reference>
<evidence type="ECO:0000313" key="1">
    <source>
        <dbReference type="EMBL" id="GLL05366.1"/>
    </source>
</evidence>
<dbReference type="InterPro" id="IPR029060">
    <property type="entry name" value="PIN-like_dom_sf"/>
</dbReference>
<organism evidence="1 2">
    <name type="scientific">Dactylosporangium matsuzakiense</name>
    <dbReference type="NCBI Taxonomy" id="53360"/>
    <lineage>
        <taxon>Bacteria</taxon>
        <taxon>Bacillati</taxon>
        <taxon>Actinomycetota</taxon>
        <taxon>Actinomycetes</taxon>
        <taxon>Micromonosporales</taxon>
        <taxon>Micromonosporaceae</taxon>
        <taxon>Dactylosporangium</taxon>
    </lineage>
</organism>
<reference evidence="1" key="2">
    <citation type="submission" date="2023-01" db="EMBL/GenBank/DDBJ databases">
        <authorList>
            <person name="Sun Q."/>
            <person name="Evtushenko L."/>
        </authorList>
    </citation>
    <scope>NUCLEOTIDE SEQUENCE</scope>
    <source>
        <strain evidence="1">VKM Ac-1321</strain>
    </source>
</reference>
<dbReference type="AlphaFoldDB" id="A0A9W6NQL5"/>
<sequence>MTADARPSLFFDSMCLSGFSGADRLDVLRDLLVDRDCWTTAVVRSELDDGAGKHPHLRQALAIDWMQIATLDALDDLRTFVKWAERLGSGQHGLGEASVLAAAELRGGVAITDDRDAVKVARKHRAEVHGTIWLLAELCKDGKLNEGTAGGLIDALRAEGMRLPCSGAQFPGFARQNGLL</sequence>
<keyword evidence="2" id="KW-1185">Reference proteome</keyword>
<dbReference type="InterPro" id="IPR021799">
    <property type="entry name" value="PIN-like_prokaryotic"/>
</dbReference>
<evidence type="ECO:0000313" key="2">
    <source>
        <dbReference type="Proteomes" id="UP001143480"/>
    </source>
</evidence>
<dbReference type="PANTHER" id="PTHR39550">
    <property type="entry name" value="SLL0658 PROTEIN"/>
    <property type="match status" value="1"/>
</dbReference>
<accession>A0A9W6NQL5</accession>
<dbReference type="Pfam" id="PF11848">
    <property type="entry name" value="DUF3368"/>
    <property type="match status" value="1"/>
</dbReference>